<dbReference type="EMBL" id="CACTIH010005501">
    <property type="protein sequence ID" value="CAA2995459.1"/>
    <property type="molecule type" value="Genomic_DNA"/>
</dbReference>
<accession>A0A8S0STB3</accession>
<organism evidence="1 2">
    <name type="scientific">Olea europaea subsp. europaea</name>
    <dbReference type="NCBI Taxonomy" id="158383"/>
    <lineage>
        <taxon>Eukaryota</taxon>
        <taxon>Viridiplantae</taxon>
        <taxon>Streptophyta</taxon>
        <taxon>Embryophyta</taxon>
        <taxon>Tracheophyta</taxon>
        <taxon>Spermatophyta</taxon>
        <taxon>Magnoliopsida</taxon>
        <taxon>eudicotyledons</taxon>
        <taxon>Gunneridae</taxon>
        <taxon>Pentapetalae</taxon>
        <taxon>asterids</taxon>
        <taxon>lamiids</taxon>
        <taxon>Lamiales</taxon>
        <taxon>Oleaceae</taxon>
        <taxon>Oleeae</taxon>
        <taxon>Olea</taxon>
    </lineage>
</organism>
<keyword evidence="2" id="KW-1185">Reference proteome</keyword>
<gene>
    <name evidence="1" type="ORF">OLEA9_A098342</name>
</gene>
<evidence type="ECO:0000313" key="1">
    <source>
        <dbReference type="EMBL" id="CAA2995459.1"/>
    </source>
</evidence>
<sequence>MIGEDDEYDDLYNNVNVGDGFLQLQQSEAQMLAPDVGNGGSHASKANVSNASDEARVVQELIGDLNNSCCCTKGKDI</sequence>
<name>A0A8S0STB3_OLEEU</name>
<protein>
    <submittedName>
        <fullName evidence="1">Cleavage and polyadenylation specificity factor subunit 6</fullName>
    </submittedName>
</protein>
<dbReference type="Gramene" id="OE9A098342T1">
    <property type="protein sequence ID" value="OE9A098342C1"/>
    <property type="gene ID" value="OE9A098342"/>
</dbReference>
<evidence type="ECO:0000313" key="2">
    <source>
        <dbReference type="Proteomes" id="UP000594638"/>
    </source>
</evidence>
<proteinExistence type="predicted"/>
<reference evidence="1 2" key="1">
    <citation type="submission" date="2019-12" db="EMBL/GenBank/DDBJ databases">
        <authorList>
            <person name="Alioto T."/>
            <person name="Alioto T."/>
            <person name="Gomez Garrido J."/>
        </authorList>
    </citation>
    <scope>NUCLEOTIDE SEQUENCE [LARGE SCALE GENOMIC DNA]</scope>
</reference>
<dbReference type="Proteomes" id="UP000594638">
    <property type="component" value="Unassembled WGS sequence"/>
</dbReference>
<dbReference type="AlphaFoldDB" id="A0A8S0STB3"/>
<comment type="caution">
    <text evidence="1">The sequence shown here is derived from an EMBL/GenBank/DDBJ whole genome shotgun (WGS) entry which is preliminary data.</text>
</comment>